<proteinExistence type="predicted"/>
<evidence type="ECO:0000313" key="4">
    <source>
        <dbReference type="Proteomes" id="UP001623348"/>
    </source>
</evidence>
<feature type="coiled-coil region" evidence="1">
    <location>
        <begin position="97"/>
        <end position="135"/>
    </location>
</feature>
<name>A0ABC9VW17_GRUJA</name>
<dbReference type="Proteomes" id="UP001623348">
    <property type="component" value="Unassembled WGS sequence"/>
</dbReference>
<protein>
    <recommendedName>
        <fullName evidence="2">Mitochondria-eating protein C-terminal domain-containing protein</fullName>
    </recommendedName>
</protein>
<dbReference type="EMBL" id="BAAFJT010000001">
    <property type="protein sequence ID" value="GAB0176712.1"/>
    <property type="molecule type" value="Genomic_DNA"/>
</dbReference>
<evidence type="ECO:0000256" key="1">
    <source>
        <dbReference type="SAM" id="Coils"/>
    </source>
</evidence>
<organism evidence="3 4">
    <name type="scientific">Grus japonensis</name>
    <name type="common">Japanese crane</name>
    <name type="synonym">Red-crowned crane</name>
    <dbReference type="NCBI Taxonomy" id="30415"/>
    <lineage>
        <taxon>Eukaryota</taxon>
        <taxon>Metazoa</taxon>
        <taxon>Chordata</taxon>
        <taxon>Craniata</taxon>
        <taxon>Vertebrata</taxon>
        <taxon>Euteleostomi</taxon>
        <taxon>Archelosauria</taxon>
        <taxon>Archosauria</taxon>
        <taxon>Dinosauria</taxon>
        <taxon>Saurischia</taxon>
        <taxon>Theropoda</taxon>
        <taxon>Coelurosauria</taxon>
        <taxon>Aves</taxon>
        <taxon>Neognathae</taxon>
        <taxon>Neoaves</taxon>
        <taxon>Gruiformes</taxon>
        <taxon>Gruidae</taxon>
        <taxon>Grus</taxon>
    </lineage>
</organism>
<evidence type="ECO:0000259" key="2">
    <source>
        <dbReference type="Pfam" id="PF16026"/>
    </source>
</evidence>
<keyword evidence="1" id="KW-0175">Coiled coil</keyword>
<dbReference type="AlphaFoldDB" id="A0ABC9VW17"/>
<dbReference type="Pfam" id="PF16026">
    <property type="entry name" value="MIEAP"/>
    <property type="match status" value="1"/>
</dbReference>
<accession>A0ABC9VW17</accession>
<sequence length="326" mass="37911">MDTPEFSSCGRTELFGGQSKGAITSKMTAGGRKIFDIPQQPSACTDQNLQLGGAYHDLIERLAKVEQEIREKRVWVNSADLRLQNLESCQRELLGDVTQKELQKKEEYKKLKEKNKELEARNKELLSKAMSMHKQSEDMNDPLRLTAVLEMYEMLRLREWEKFRSSSLSSLSYKAGSSIIKKVFDACEKDIQQRTTKIFEVLDITPLNDAMTNSKQGIMKEIRNLFRYSCSNNQSEFYMKIIMKLGSDIKTPMERQFALRCCQIYCLLLLQDPPVEAVWNLEESSMQYLEHVDRKDWEHCSKPVFLWPILKQGEQVILKGVIWDEK</sequence>
<reference evidence="3 4" key="1">
    <citation type="submission" date="2024-06" db="EMBL/GenBank/DDBJ databases">
        <title>The draft genome of Grus japonensis, version 3.</title>
        <authorList>
            <person name="Nabeshima K."/>
            <person name="Suzuki S."/>
            <person name="Onuma M."/>
        </authorList>
    </citation>
    <scope>NUCLEOTIDE SEQUENCE [LARGE SCALE GENOMIC DNA]</scope>
    <source>
        <strain evidence="3 4">451A</strain>
    </source>
</reference>
<keyword evidence="4" id="KW-1185">Reference proteome</keyword>
<dbReference type="InterPro" id="IPR031981">
    <property type="entry name" value="MIEAP_C"/>
</dbReference>
<comment type="caution">
    <text evidence="3">The sequence shown here is derived from an EMBL/GenBank/DDBJ whole genome shotgun (WGS) entry which is preliminary data.</text>
</comment>
<evidence type="ECO:0000313" key="3">
    <source>
        <dbReference type="EMBL" id="GAB0176712.1"/>
    </source>
</evidence>
<feature type="domain" description="Mitochondria-eating protein C-terminal" evidence="2">
    <location>
        <begin position="170"/>
        <end position="322"/>
    </location>
</feature>
<gene>
    <name evidence="3" type="ORF">GRJ2_000136400</name>
</gene>